<name>A0A9N7TNB4_PLEPL</name>
<accession>A0A9N7TNB4</accession>
<proteinExistence type="predicted"/>
<dbReference type="Proteomes" id="UP001153269">
    <property type="component" value="Unassembled WGS sequence"/>
</dbReference>
<protein>
    <submittedName>
        <fullName evidence="2">Uncharacterized protein</fullName>
    </submittedName>
</protein>
<keyword evidence="1" id="KW-0812">Transmembrane</keyword>
<evidence type="ECO:0000313" key="3">
    <source>
        <dbReference type="Proteomes" id="UP001153269"/>
    </source>
</evidence>
<sequence>MKDVCDCWRLPAQMRWSRKDEEQQEPDPGLPSQHRGLLGLFIEGLIDSAGSHFISTSAFLQVEEFCGIVSSESDHHQVSFVVLLLLLTVLLLMLSFTDTMVLPLALPSLSLTDRSREDRGWHPSARVWWRLPGRQQECMGMHGSQLQCLLCNVPGNLSEASRYEAMIGYEGYTQRA</sequence>
<keyword evidence="1" id="KW-0472">Membrane</keyword>
<feature type="transmembrane region" description="Helical" evidence="1">
    <location>
        <begin position="80"/>
        <end position="106"/>
    </location>
</feature>
<keyword evidence="3" id="KW-1185">Reference proteome</keyword>
<keyword evidence="1" id="KW-1133">Transmembrane helix</keyword>
<comment type="caution">
    <text evidence="2">The sequence shown here is derived from an EMBL/GenBank/DDBJ whole genome shotgun (WGS) entry which is preliminary data.</text>
</comment>
<gene>
    <name evidence="2" type="ORF">PLEPLA_LOCUS3866</name>
</gene>
<reference evidence="2" key="1">
    <citation type="submission" date="2020-03" db="EMBL/GenBank/DDBJ databases">
        <authorList>
            <person name="Weist P."/>
        </authorList>
    </citation>
    <scope>NUCLEOTIDE SEQUENCE</scope>
</reference>
<dbReference type="EMBL" id="CADEAL010000191">
    <property type="protein sequence ID" value="CAB1416110.1"/>
    <property type="molecule type" value="Genomic_DNA"/>
</dbReference>
<evidence type="ECO:0000313" key="2">
    <source>
        <dbReference type="EMBL" id="CAB1416110.1"/>
    </source>
</evidence>
<evidence type="ECO:0000256" key="1">
    <source>
        <dbReference type="SAM" id="Phobius"/>
    </source>
</evidence>
<organism evidence="2 3">
    <name type="scientific">Pleuronectes platessa</name>
    <name type="common">European plaice</name>
    <dbReference type="NCBI Taxonomy" id="8262"/>
    <lineage>
        <taxon>Eukaryota</taxon>
        <taxon>Metazoa</taxon>
        <taxon>Chordata</taxon>
        <taxon>Craniata</taxon>
        <taxon>Vertebrata</taxon>
        <taxon>Euteleostomi</taxon>
        <taxon>Actinopterygii</taxon>
        <taxon>Neopterygii</taxon>
        <taxon>Teleostei</taxon>
        <taxon>Neoteleostei</taxon>
        <taxon>Acanthomorphata</taxon>
        <taxon>Carangaria</taxon>
        <taxon>Pleuronectiformes</taxon>
        <taxon>Pleuronectoidei</taxon>
        <taxon>Pleuronectidae</taxon>
        <taxon>Pleuronectes</taxon>
    </lineage>
</organism>
<dbReference type="AlphaFoldDB" id="A0A9N7TNB4"/>